<sequence>MPLGIKKPDRIGLSNTRWRCCAQQQVMDADGTNRWKRAGAREMLNWAYFRQVVQS</sequence>
<dbReference type="EMBL" id="DS547134">
    <property type="protein sequence ID" value="EDR01956.1"/>
    <property type="molecule type" value="Genomic_DNA"/>
</dbReference>
<evidence type="ECO:0000313" key="1">
    <source>
        <dbReference type="EMBL" id="EDR01956.1"/>
    </source>
</evidence>
<dbReference type="HOGENOM" id="CLU_3032774_0_0_1"/>
<accession>B0DTR5</accession>
<keyword evidence="2" id="KW-1185">Reference proteome</keyword>
<evidence type="ECO:0000313" key="2">
    <source>
        <dbReference type="Proteomes" id="UP000001194"/>
    </source>
</evidence>
<organism evidence="2">
    <name type="scientific">Laccaria bicolor (strain S238N-H82 / ATCC MYA-4686)</name>
    <name type="common">Bicoloured deceiver</name>
    <name type="synonym">Laccaria laccata var. bicolor</name>
    <dbReference type="NCBI Taxonomy" id="486041"/>
    <lineage>
        <taxon>Eukaryota</taxon>
        <taxon>Fungi</taxon>
        <taxon>Dikarya</taxon>
        <taxon>Basidiomycota</taxon>
        <taxon>Agaricomycotina</taxon>
        <taxon>Agaricomycetes</taxon>
        <taxon>Agaricomycetidae</taxon>
        <taxon>Agaricales</taxon>
        <taxon>Agaricineae</taxon>
        <taxon>Hydnangiaceae</taxon>
        <taxon>Laccaria</taxon>
    </lineage>
</organism>
<proteinExistence type="predicted"/>
<dbReference type="KEGG" id="lbc:LACBIDRAFT_310225"/>
<protein>
    <submittedName>
        <fullName evidence="1">Predicted protein</fullName>
    </submittedName>
</protein>
<dbReference type="Proteomes" id="UP000001194">
    <property type="component" value="Unassembled WGS sequence"/>
</dbReference>
<dbReference type="GeneID" id="6083065"/>
<dbReference type="InParanoid" id="B0DTR5"/>
<dbReference type="AlphaFoldDB" id="B0DTR5"/>
<name>B0DTR5_LACBS</name>
<reference evidence="1 2" key="1">
    <citation type="journal article" date="2008" name="Nature">
        <title>The genome of Laccaria bicolor provides insights into mycorrhizal symbiosis.</title>
        <authorList>
            <person name="Martin F."/>
            <person name="Aerts A."/>
            <person name="Ahren D."/>
            <person name="Brun A."/>
            <person name="Danchin E.G.J."/>
            <person name="Duchaussoy F."/>
            <person name="Gibon J."/>
            <person name="Kohler A."/>
            <person name="Lindquist E."/>
            <person name="Pereda V."/>
            <person name="Salamov A."/>
            <person name="Shapiro H.J."/>
            <person name="Wuyts J."/>
            <person name="Blaudez D."/>
            <person name="Buee M."/>
            <person name="Brokstein P."/>
            <person name="Canbaeck B."/>
            <person name="Cohen D."/>
            <person name="Courty P.E."/>
            <person name="Coutinho P.M."/>
            <person name="Delaruelle C."/>
            <person name="Detter J.C."/>
            <person name="Deveau A."/>
            <person name="DiFazio S."/>
            <person name="Duplessis S."/>
            <person name="Fraissinet-Tachet L."/>
            <person name="Lucic E."/>
            <person name="Frey-Klett P."/>
            <person name="Fourrey C."/>
            <person name="Feussner I."/>
            <person name="Gay G."/>
            <person name="Grimwood J."/>
            <person name="Hoegger P.J."/>
            <person name="Jain P."/>
            <person name="Kilaru S."/>
            <person name="Labbe J."/>
            <person name="Lin Y.C."/>
            <person name="Legue V."/>
            <person name="Le Tacon F."/>
            <person name="Marmeisse R."/>
            <person name="Melayah D."/>
            <person name="Montanini B."/>
            <person name="Muratet M."/>
            <person name="Nehls U."/>
            <person name="Niculita-Hirzel H."/>
            <person name="Oudot-Le Secq M.P."/>
            <person name="Peter M."/>
            <person name="Quesneville H."/>
            <person name="Rajashekar B."/>
            <person name="Reich M."/>
            <person name="Rouhier N."/>
            <person name="Schmutz J."/>
            <person name="Yin T."/>
            <person name="Chalot M."/>
            <person name="Henrissat B."/>
            <person name="Kuees U."/>
            <person name="Lucas S."/>
            <person name="Van de Peer Y."/>
            <person name="Podila G.K."/>
            <person name="Polle A."/>
            <person name="Pukkila P.J."/>
            <person name="Richardson P.M."/>
            <person name="Rouze P."/>
            <person name="Sanders I.R."/>
            <person name="Stajich J.E."/>
            <person name="Tunlid A."/>
            <person name="Tuskan G."/>
            <person name="Grigoriev I.V."/>
        </authorList>
    </citation>
    <scope>NUCLEOTIDE SEQUENCE [LARGE SCALE GENOMIC DNA]</scope>
    <source>
        <strain evidence="2">S238N-H82 / ATCC MYA-4686</strain>
    </source>
</reference>
<dbReference type="RefSeq" id="XP_001887347.1">
    <property type="nucleotide sequence ID" value="XM_001887312.1"/>
</dbReference>
<gene>
    <name evidence="1" type="ORF">LACBIDRAFT_310225</name>
</gene>